<dbReference type="EMBL" id="JAYMYR010000003">
    <property type="protein sequence ID" value="KAK7373580.1"/>
    <property type="molecule type" value="Genomic_DNA"/>
</dbReference>
<comment type="caution">
    <text evidence="1">The sequence shown here is derived from an EMBL/GenBank/DDBJ whole genome shotgun (WGS) entry which is preliminary data.</text>
</comment>
<protein>
    <submittedName>
        <fullName evidence="1">Uncharacterized protein</fullName>
    </submittedName>
</protein>
<organism evidence="1 2">
    <name type="scientific">Phaseolus coccineus</name>
    <name type="common">Scarlet runner bean</name>
    <name type="synonym">Phaseolus multiflorus</name>
    <dbReference type="NCBI Taxonomy" id="3886"/>
    <lineage>
        <taxon>Eukaryota</taxon>
        <taxon>Viridiplantae</taxon>
        <taxon>Streptophyta</taxon>
        <taxon>Embryophyta</taxon>
        <taxon>Tracheophyta</taxon>
        <taxon>Spermatophyta</taxon>
        <taxon>Magnoliopsida</taxon>
        <taxon>eudicotyledons</taxon>
        <taxon>Gunneridae</taxon>
        <taxon>Pentapetalae</taxon>
        <taxon>rosids</taxon>
        <taxon>fabids</taxon>
        <taxon>Fabales</taxon>
        <taxon>Fabaceae</taxon>
        <taxon>Papilionoideae</taxon>
        <taxon>50 kb inversion clade</taxon>
        <taxon>NPAAA clade</taxon>
        <taxon>indigoferoid/millettioid clade</taxon>
        <taxon>Phaseoleae</taxon>
        <taxon>Phaseolus</taxon>
    </lineage>
</organism>
<dbReference type="AlphaFoldDB" id="A0AAN9REZ6"/>
<evidence type="ECO:0000313" key="2">
    <source>
        <dbReference type="Proteomes" id="UP001374584"/>
    </source>
</evidence>
<keyword evidence="2" id="KW-1185">Reference proteome</keyword>
<proteinExistence type="predicted"/>
<gene>
    <name evidence="1" type="ORF">VNO80_06995</name>
</gene>
<sequence length="74" mass="7818">MPRSSGKTILKLNGMKSEPCQRVAAAEEVAHGHDNNPVYNASIHPAGKTPAPSVACEFLAIGELYLLGVTVMLD</sequence>
<reference evidence="1 2" key="1">
    <citation type="submission" date="2024-01" db="EMBL/GenBank/DDBJ databases">
        <title>The genomes of 5 underutilized Papilionoideae crops provide insights into root nodulation and disease resistanc.</title>
        <authorList>
            <person name="Jiang F."/>
        </authorList>
    </citation>
    <scope>NUCLEOTIDE SEQUENCE [LARGE SCALE GENOMIC DNA]</scope>
    <source>
        <strain evidence="1">JINMINGXINNONG_FW02</strain>
        <tissue evidence="1">Leaves</tissue>
    </source>
</reference>
<dbReference type="Proteomes" id="UP001374584">
    <property type="component" value="Unassembled WGS sequence"/>
</dbReference>
<accession>A0AAN9REZ6</accession>
<evidence type="ECO:0000313" key="1">
    <source>
        <dbReference type="EMBL" id="KAK7373580.1"/>
    </source>
</evidence>
<name>A0AAN9REZ6_PHACN</name>